<accession>A0A8J9UF28</accession>
<evidence type="ECO:0000313" key="3">
    <source>
        <dbReference type="Proteomes" id="UP000838878"/>
    </source>
</evidence>
<name>A0A8J9UF28_9NEOP</name>
<gene>
    <name evidence="2" type="ORF">BINO364_LOCUS5556</name>
</gene>
<evidence type="ECO:0000313" key="2">
    <source>
        <dbReference type="EMBL" id="CAH0719181.1"/>
    </source>
</evidence>
<keyword evidence="3" id="KW-1185">Reference proteome</keyword>
<dbReference type="AlphaFoldDB" id="A0A8J9UF28"/>
<proteinExistence type="predicted"/>
<reference evidence="2" key="1">
    <citation type="submission" date="2021-12" db="EMBL/GenBank/DDBJ databases">
        <authorList>
            <person name="Martin H S."/>
        </authorList>
    </citation>
    <scope>NUCLEOTIDE SEQUENCE</scope>
</reference>
<evidence type="ECO:0000256" key="1">
    <source>
        <dbReference type="SAM" id="MobiDB-lite"/>
    </source>
</evidence>
<feature type="non-terminal residue" evidence="2">
    <location>
        <position position="72"/>
    </location>
</feature>
<organism evidence="2 3">
    <name type="scientific">Brenthis ino</name>
    <name type="common">lesser marbled fritillary</name>
    <dbReference type="NCBI Taxonomy" id="405034"/>
    <lineage>
        <taxon>Eukaryota</taxon>
        <taxon>Metazoa</taxon>
        <taxon>Ecdysozoa</taxon>
        <taxon>Arthropoda</taxon>
        <taxon>Hexapoda</taxon>
        <taxon>Insecta</taxon>
        <taxon>Pterygota</taxon>
        <taxon>Neoptera</taxon>
        <taxon>Endopterygota</taxon>
        <taxon>Lepidoptera</taxon>
        <taxon>Glossata</taxon>
        <taxon>Ditrysia</taxon>
        <taxon>Papilionoidea</taxon>
        <taxon>Nymphalidae</taxon>
        <taxon>Heliconiinae</taxon>
        <taxon>Argynnini</taxon>
        <taxon>Brenthis</taxon>
    </lineage>
</organism>
<protein>
    <submittedName>
        <fullName evidence="2">Uncharacterized protein</fullName>
    </submittedName>
</protein>
<sequence length="72" mass="7710">MEGQTSIGLEGNQIPPADHKAGEGHSEIKPLYMGFSDIFGVEVVDSAVCLGWGIQKRWRQMNPPGPTAALTS</sequence>
<dbReference type="Proteomes" id="UP000838878">
    <property type="component" value="Chromosome 13"/>
</dbReference>
<feature type="region of interest" description="Disordered" evidence="1">
    <location>
        <begin position="1"/>
        <end position="23"/>
    </location>
</feature>
<dbReference type="EMBL" id="OV170233">
    <property type="protein sequence ID" value="CAH0719181.1"/>
    <property type="molecule type" value="Genomic_DNA"/>
</dbReference>
<dbReference type="OrthoDB" id="10582495at2759"/>